<reference evidence="3" key="2">
    <citation type="submission" date="2020-05" db="UniProtKB">
        <authorList>
            <consortium name="EnsemblMetazoa"/>
        </authorList>
    </citation>
    <scope>IDENTIFICATION</scope>
    <source>
        <strain evidence="3">FAR1</strain>
    </source>
</reference>
<dbReference type="EnsemblMetazoa" id="AFAF014221-RA">
    <property type="protein sequence ID" value="AFAF014221-PA"/>
    <property type="gene ID" value="AFAF014221"/>
</dbReference>
<dbReference type="AlphaFoldDB" id="A0A182QPE8"/>
<accession>A0A182QPE8</accession>
<keyword evidence="1" id="KW-0812">Transmembrane</keyword>
<evidence type="ECO:0000256" key="1">
    <source>
        <dbReference type="SAM" id="Phobius"/>
    </source>
</evidence>
<evidence type="ECO:0000313" key="4">
    <source>
        <dbReference type="Proteomes" id="UP000075886"/>
    </source>
</evidence>
<sequence>MSSNVATVAMVLVGFVIASCSTSASYGMVDPQRVLSSAGVGLGVSYGGVTANELDATHPKAAEVLRPTVVQAREDDTDLTSPTLTLYNGTSNATDNSDLWSKYIGRSGFALPVDPQFVAKINPFWLQFDPPTAGEHYGLAVFYFLMMLFGVIGNALVVFMFYSLRHIRCVSTATVVCSFGASESDDPLDEELEELVLDPLLLLLLELLVEELRRWW</sequence>
<name>A0A182QPE8_9DIPT</name>
<dbReference type="STRING" id="69004.A0A182QPE8"/>
<dbReference type="VEuPathDB" id="VectorBase:AFAF014221"/>
<evidence type="ECO:0008006" key="5">
    <source>
        <dbReference type="Google" id="ProtNLM"/>
    </source>
</evidence>
<protein>
    <recommendedName>
        <fullName evidence="5">G-protein coupled receptors family 1 profile domain-containing protein</fullName>
    </recommendedName>
</protein>
<keyword evidence="1" id="KW-0472">Membrane</keyword>
<keyword evidence="2" id="KW-0732">Signal</keyword>
<feature type="transmembrane region" description="Helical" evidence="1">
    <location>
        <begin position="140"/>
        <end position="162"/>
    </location>
</feature>
<dbReference type="SUPFAM" id="SSF81321">
    <property type="entry name" value="Family A G protein-coupled receptor-like"/>
    <property type="match status" value="1"/>
</dbReference>
<proteinExistence type="predicted"/>
<evidence type="ECO:0000256" key="2">
    <source>
        <dbReference type="SAM" id="SignalP"/>
    </source>
</evidence>
<keyword evidence="1" id="KW-1133">Transmembrane helix</keyword>
<dbReference type="Proteomes" id="UP000075886">
    <property type="component" value="Unassembled WGS sequence"/>
</dbReference>
<feature type="signal peptide" evidence="2">
    <location>
        <begin position="1"/>
        <end position="18"/>
    </location>
</feature>
<evidence type="ECO:0000313" key="3">
    <source>
        <dbReference type="EnsemblMetazoa" id="AFAF014221-PA"/>
    </source>
</evidence>
<reference evidence="4" key="1">
    <citation type="submission" date="2014-01" db="EMBL/GenBank/DDBJ databases">
        <title>The Genome Sequence of Anopheles farauti FAR1 (V2).</title>
        <authorList>
            <consortium name="The Broad Institute Genomics Platform"/>
            <person name="Neafsey D.E."/>
            <person name="Besansky N."/>
            <person name="Howell P."/>
            <person name="Walton C."/>
            <person name="Young S.K."/>
            <person name="Zeng Q."/>
            <person name="Gargeya S."/>
            <person name="Fitzgerald M."/>
            <person name="Haas B."/>
            <person name="Abouelleil A."/>
            <person name="Allen A.W."/>
            <person name="Alvarado L."/>
            <person name="Arachchi H.M."/>
            <person name="Berlin A.M."/>
            <person name="Chapman S.B."/>
            <person name="Gainer-Dewar J."/>
            <person name="Goldberg J."/>
            <person name="Griggs A."/>
            <person name="Gujja S."/>
            <person name="Hansen M."/>
            <person name="Howarth C."/>
            <person name="Imamovic A."/>
            <person name="Ireland A."/>
            <person name="Larimer J."/>
            <person name="McCowan C."/>
            <person name="Murphy C."/>
            <person name="Pearson M."/>
            <person name="Poon T.W."/>
            <person name="Priest M."/>
            <person name="Roberts A."/>
            <person name="Saif S."/>
            <person name="Shea T."/>
            <person name="Sisk P."/>
            <person name="Sykes S."/>
            <person name="Wortman J."/>
            <person name="Nusbaum C."/>
            <person name="Birren B."/>
        </authorList>
    </citation>
    <scope>NUCLEOTIDE SEQUENCE [LARGE SCALE GENOMIC DNA]</scope>
    <source>
        <strain evidence="4">FAR1</strain>
    </source>
</reference>
<keyword evidence="4" id="KW-1185">Reference proteome</keyword>
<feature type="chain" id="PRO_5008133270" description="G-protein coupled receptors family 1 profile domain-containing protein" evidence="2">
    <location>
        <begin position="19"/>
        <end position="216"/>
    </location>
</feature>
<dbReference type="EMBL" id="AXCN02000890">
    <property type="status" value="NOT_ANNOTATED_CDS"/>
    <property type="molecule type" value="Genomic_DNA"/>
</dbReference>
<organism evidence="3 4">
    <name type="scientific">Anopheles farauti</name>
    <dbReference type="NCBI Taxonomy" id="69004"/>
    <lineage>
        <taxon>Eukaryota</taxon>
        <taxon>Metazoa</taxon>
        <taxon>Ecdysozoa</taxon>
        <taxon>Arthropoda</taxon>
        <taxon>Hexapoda</taxon>
        <taxon>Insecta</taxon>
        <taxon>Pterygota</taxon>
        <taxon>Neoptera</taxon>
        <taxon>Endopterygota</taxon>
        <taxon>Diptera</taxon>
        <taxon>Nematocera</taxon>
        <taxon>Culicoidea</taxon>
        <taxon>Culicidae</taxon>
        <taxon>Anophelinae</taxon>
        <taxon>Anopheles</taxon>
    </lineage>
</organism>